<evidence type="ECO:0000259" key="2">
    <source>
        <dbReference type="Pfam" id="PF21859"/>
    </source>
</evidence>
<evidence type="ECO:0000256" key="1">
    <source>
        <dbReference type="SAM" id="MobiDB-lite"/>
    </source>
</evidence>
<accession>A0ABD3IFA5</accession>
<feature type="region of interest" description="Disordered" evidence="1">
    <location>
        <begin position="1"/>
        <end position="56"/>
    </location>
</feature>
<feature type="compositionally biased region" description="Basic and acidic residues" evidence="1">
    <location>
        <begin position="46"/>
        <end position="55"/>
    </location>
</feature>
<evidence type="ECO:0000313" key="4">
    <source>
        <dbReference type="Proteomes" id="UP001633002"/>
    </source>
</evidence>
<dbReference type="Pfam" id="PF21859">
    <property type="entry name" value="Replitron_HUH"/>
    <property type="match status" value="1"/>
</dbReference>
<reference evidence="3 4" key="1">
    <citation type="submission" date="2024-09" db="EMBL/GenBank/DDBJ databases">
        <title>Chromosome-scale assembly of Riccia sorocarpa.</title>
        <authorList>
            <person name="Paukszto L."/>
        </authorList>
    </citation>
    <scope>NUCLEOTIDE SEQUENCE [LARGE SCALE GENOMIC DNA]</scope>
    <source>
        <strain evidence="3">LP-2024</strain>
        <tissue evidence="3">Aerial parts of the thallus</tissue>
    </source>
</reference>
<dbReference type="AlphaFoldDB" id="A0ABD3IFA5"/>
<organism evidence="3 4">
    <name type="scientific">Riccia sorocarpa</name>
    <dbReference type="NCBI Taxonomy" id="122646"/>
    <lineage>
        <taxon>Eukaryota</taxon>
        <taxon>Viridiplantae</taxon>
        <taxon>Streptophyta</taxon>
        <taxon>Embryophyta</taxon>
        <taxon>Marchantiophyta</taxon>
        <taxon>Marchantiopsida</taxon>
        <taxon>Marchantiidae</taxon>
        <taxon>Marchantiales</taxon>
        <taxon>Ricciaceae</taxon>
        <taxon>Riccia</taxon>
    </lineage>
</organism>
<dbReference type="EMBL" id="JBJQOH010000001">
    <property type="protein sequence ID" value="KAL3700204.1"/>
    <property type="molecule type" value="Genomic_DNA"/>
</dbReference>
<keyword evidence="4" id="KW-1185">Reference proteome</keyword>
<name>A0ABD3IFA5_9MARC</name>
<evidence type="ECO:0000313" key="3">
    <source>
        <dbReference type="EMBL" id="KAL3700204.1"/>
    </source>
</evidence>
<protein>
    <recommendedName>
        <fullName evidence="2">Replitron HUH endonuclease domain-containing protein</fullName>
    </recommendedName>
</protein>
<proteinExistence type="predicted"/>
<feature type="domain" description="Replitron HUH endonuclease" evidence="2">
    <location>
        <begin position="67"/>
        <end position="185"/>
    </location>
</feature>
<gene>
    <name evidence="3" type="ORF">R1sor_018226</name>
</gene>
<sequence>MDVIPGTQADAEDAKAKQKEEDEFIENTLSLDKRTNEQTDATSKPTAEKEGREEGSAAQCYSRIVGQDVSQRTFEDMKRFAQQVATVAVVSLERDDFVLQLHIQAVLVLESTSTRAVKQDIALQLGWATHCSAGGAICVKQLTNKSLHTPAGMIGYCTKDEKESHYQVYSKNVTKLQFEEGRRKYVILGACD</sequence>
<dbReference type="Proteomes" id="UP001633002">
    <property type="component" value="Unassembled WGS sequence"/>
</dbReference>
<dbReference type="InterPro" id="IPR054424">
    <property type="entry name" value="Replitron_HUH"/>
</dbReference>
<comment type="caution">
    <text evidence="3">The sequence shown here is derived from an EMBL/GenBank/DDBJ whole genome shotgun (WGS) entry which is preliminary data.</text>
</comment>